<protein>
    <recommendedName>
        <fullName evidence="2">GTP cyclohydrolase 1 type 2 homolog</fullName>
    </recommendedName>
</protein>
<evidence type="ECO:0000313" key="5">
    <source>
        <dbReference type="Proteomes" id="UP001623591"/>
    </source>
</evidence>
<reference evidence="4 5" key="1">
    <citation type="submission" date="2024-11" db="EMBL/GenBank/DDBJ databases">
        <authorList>
            <person name="Heng Y.C."/>
            <person name="Lim A.C.H."/>
            <person name="Lee J.K.Y."/>
            <person name="Kittelmann S."/>
        </authorList>
    </citation>
    <scope>NUCLEOTIDE SEQUENCE [LARGE SCALE GENOMIC DNA]</scope>
    <source>
        <strain evidence="4 5">WILCCON 0185</strain>
    </source>
</reference>
<dbReference type="RefSeq" id="WP_406769851.1">
    <property type="nucleotide sequence ID" value="NZ_JBJHZZ010000006.1"/>
</dbReference>
<comment type="caution">
    <text evidence="4">The sequence shown here is derived from an EMBL/GenBank/DDBJ whole genome shotgun (WGS) entry which is preliminary data.</text>
</comment>
<dbReference type="PANTHER" id="PTHR13799:SF14">
    <property type="entry name" value="GTP CYCLOHYDROLASE 1 TYPE 2 HOMOLOG"/>
    <property type="match status" value="1"/>
</dbReference>
<accession>A0ABW8T4D0</accession>
<dbReference type="EMBL" id="JBJHZZ010000006">
    <property type="protein sequence ID" value="MFL0247399.1"/>
    <property type="molecule type" value="Genomic_DNA"/>
</dbReference>
<dbReference type="SUPFAM" id="SSF102705">
    <property type="entry name" value="NIF3 (NGG1p interacting factor 3)-like"/>
    <property type="match status" value="1"/>
</dbReference>
<evidence type="ECO:0000256" key="1">
    <source>
        <dbReference type="ARBA" id="ARBA00006964"/>
    </source>
</evidence>
<organism evidence="4 5">
    <name type="scientific">Candidatus Clostridium stratigraminis</name>
    <dbReference type="NCBI Taxonomy" id="3381661"/>
    <lineage>
        <taxon>Bacteria</taxon>
        <taxon>Bacillati</taxon>
        <taxon>Bacillota</taxon>
        <taxon>Clostridia</taxon>
        <taxon>Eubacteriales</taxon>
        <taxon>Clostridiaceae</taxon>
        <taxon>Clostridium</taxon>
    </lineage>
</organism>
<keyword evidence="3" id="KW-0479">Metal-binding</keyword>
<dbReference type="Gene3D" id="3.40.1390.30">
    <property type="entry name" value="NIF3 (NGG1p interacting factor 3)-like"/>
    <property type="match status" value="2"/>
</dbReference>
<dbReference type="InterPro" id="IPR036069">
    <property type="entry name" value="DUF34/NIF3_sf"/>
</dbReference>
<proteinExistence type="inferred from homology"/>
<name>A0ABW8T4D0_9CLOT</name>
<dbReference type="Proteomes" id="UP001623591">
    <property type="component" value="Unassembled WGS sequence"/>
</dbReference>
<dbReference type="InterPro" id="IPR002678">
    <property type="entry name" value="DUF34/NIF3"/>
</dbReference>
<dbReference type="NCBIfam" id="TIGR00486">
    <property type="entry name" value="YbgI_SA1388"/>
    <property type="match status" value="1"/>
</dbReference>
<gene>
    <name evidence="4" type="ORF">ACJDUG_10490</name>
</gene>
<evidence type="ECO:0000256" key="2">
    <source>
        <dbReference type="ARBA" id="ARBA00022112"/>
    </source>
</evidence>
<evidence type="ECO:0000256" key="3">
    <source>
        <dbReference type="ARBA" id="ARBA00022723"/>
    </source>
</evidence>
<sequence>MPLKVRDLRNLMENLAPVNLKEDYDNVGLMVGNLEKEVSSILVALDCTLQVIKEAKEKNCNFILTHHPLLFIKPRSVTDETLIGKKIIELIRNDIAVYSAHTNLDSVYYGLNDMLVKLLGYENYSIIEVNNSNNSSEKDGIGRLAVLPSPLTLIKICNHVKDKLEVKGLRYVGEDSKLIRRVAVVNGSGEDYYEAAFKLGADLIITGDTKYHNTSDFSEMGMAIIDAGHFESEWPALKIFADNLRDELSALNYTNNVIISEASKPIYKYL</sequence>
<dbReference type="Pfam" id="PF01784">
    <property type="entry name" value="DUF34_NIF3"/>
    <property type="match status" value="1"/>
</dbReference>
<keyword evidence="5" id="KW-1185">Reference proteome</keyword>
<dbReference type="PANTHER" id="PTHR13799">
    <property type="entry name" value="NGG1 INTERACTING FACTOR 3"/>
    <property type="match status" value="1"/>
</dbReference>
<evidence type="ECO:0000313" key="4">
    <source>
        <dbReference type="EMBL" id="MFL0247399.1"/>
    </source>
</evidence>
<comment type="similarity">
    <text evidence="1">Belongs to the GTP cyclohydrolase I type 2/NIF3 family.</text>
</comment>